<accession>A0ABR4KGW0</accession>
<evidence type="ECO:0000259" key="11">
    <source>
        <dbReference type="Pfam" id="PF08407"/>
    </source>
</evidence>
<dbReference type="Pfam" id="PF08407">
    <property type="entry name" value="Chitin_synth_1N"/>
    <property type="match status" value="1"/>
</dbReference>
<evidence type="ECO:0000256" key="10">
    <source>
        <dbReference type="SAM" id="MobiDB-lite"/>
    </source>
</evidence>
<dbReference type="CDD" id="cd04190">
    <property type="entry name" value="Chitin_synth_C"/>
    <property type="match status" value="1"/>
</dbReference>
<proteinExistence type="inferred from homology"/>
<keyword evidence="9" id="KW-0961">Cell wall biogenesis/degradation</keyword>
<keyword evidence="4 9" id="KW-0328">Glycosyltransferase</keyword>
<keyword evidence="3 9" id="KW-1003">Cell membrane</keyword>
<reference evidence="12 13" key="1">
    <citation type="submission" date="2024-07" db="EMBL/GenBank/DDBJ databases">
        <title>Section-level genome sequencing and comparative genomics of Aspergillus sections Usti and Cavernicolus.</title>
        <authorList>
            <consortium name="Lawrence Berkeley National Laboratory"/>
            <person name="Nybo J.L."/>
            <person name="Vesth T.C."/>
            <person name="Theobald S."/>
            <person name="Frisvad J.C."/>
            <person name="Larsen T.O."/>
            <person name="Kjaerboelling I."/>
            <person name="Rothschild-Mancinelli K."/>
            <person name="Lyhne E.K."/>
            <person name="Kogle M.E."/>
            <person name="Barry K."/>
            <person name="Clum A."/>
            <person name="Na H."/>
            <person name="Ledsgaard L."/>
            <person name="Lin J."/>
            <person name="Lipzen A."/>
            <person name="Kuo A."/>
            <person name="Riley R."/>
            <person name="Mondo S."/>
            <person name="Labutti K."/>
            <person name="Haridas S."/>
            <person name="Pangalinan J."/>
            <person name="Salamov A.A."/>
            <person name="Simmons B.A."/>
            <person name="Magnuson J.K."/>
            <person name="Chen J."/>
            <person name="Drula E."/>
            <person name="Henrissat B."/>
            <person name="Wiebenga A."/>
            <person name="Lubbers R.J."/>
            <person name="Gomes A.C."/>
            <person name="Makela M.R."/>
            <person name="Stajich J."/>
            <person name="Grigoriev I.V."/>
            <person name="Mortensen U.H."/>
            <person name="De Vries R.P."/>
            <person name="Baker S.E."/>
            <person name="Andersen M.R."/>
        </authorList>
    </citation>
    <scope>NUCLEOTIDE SEQUENCE [LARGE SCALE GENOMIC DNA]</scope>
    <source>
        <strain evidence="12 13">CBS 123904</strain>
    </source>
</reference>
<evidence type="ECO:0000256" key="7">
    <source>
        <dbReference type="ARBA" id="ARBA00022989"/>
    </source>
</evidence>
<feature type="transmembrane region" description="Helical" evidence="9">
    <location>
        <begin position="564"/>
        <end position="590"/>
    </location>
</feature>
<evidence type="ECO:0000256" key="3">
    <source>
        <dbReference type="ARBA" id="ARBA00022475"/>
    </source>
</evidence>
<evidence type="ECO:0000256" key="8">
    <source>
        <dbReference type="ARBA" id="ARBA00023136"/>
    </source>
</evidence>
<keyword evidence="6 9" id="KW-0812">Transmembrane</keyword>
<feature type="transmembrane region" description="Helical" evidence="9">
    <location>
        <begin position="877"/>
        <end position="898"/>
    </location>
</feature>
<feature type="region of interest" description="Disordered" evidence="10">
    <location>
        <begin position="80"/>
        <end position="107"/>
    </location>
</feature>
<evidence type="ECO:0000256" key="5">
    <source>
        <dbReference type="ARBA" id="ARBA00022679"/>
    </source>
</evidence>
<sequence>MDPKRPGTSSAYSRADSESLSAYSITYHEHSSSYPYEGDEQELSLLHQAAATATTNTPITGTAPSIAESDSQRRYTLHDPGSGLLSFGGPQLDRARSPWSDDNNNSNERHVQIQDTTADGGGGGGHAASSLRRYGTRKINLVKGTVLSVDYPVPSAIQNAVQPVYRDAEEAFAEEFTHLRYTAATCDPDEFTLRNGYNLRPAIYNRHTELLIAVTYYNEDKVLTSRTLHGVMQNIRDIVRLKKSEFWDKGGPAWQKIVVCLIFDGIEPCDKNALDVLATIGVYQDGIMKKDVDGRETVAHVFEYTTQLSVTASQQLVRPHSSDPSNTNLPPVQFIFCLKQQNSKKINSHRWLLNAFSRILNPEIIILLDAGTKPGPKSLLALWEAFYNDKTLGGACGEIHAMLGPRWRKVINPLVAAQNFEYKISNILDKPLESAFGYVSVLPGAFSAYRYRAIMGRPLEQYFHGDHTLSKRLGKKGVEGMNIFKKNMFLAEDRILCFELVAKAGFKWHLGYVKAAKGETDVPEGAAEFINQRRRWLNGSFAASLYAIMHFGRIYRSGHNLLRLFFLHIQMLYNVCQLVMTWFSLASYWLTSSVIMDLVGTPSSHNKEVGWPWGNDASPIVNTFIKYGYLWVLMLQFMLALGNRPKSVVLPYTLSFLYFALVQLYVLVLSFYLVANVFTGGMLGIDLDNGIGAFLSSFFSSSSGGIVLIALASTYGIYVVASILYLDPWHILTSSWAYFLGMTTSINVLMVYAFCNWHDVSWGTKGSDKADALPSAKIQKDDASKNNFIEEIDKPQADIDSQFEVTVKRALTPWIEPADADAGKKSADDSYKNFRTGLVCAWVFSNLLLALMITATGVDRLCLTNTSTVRTSGFFKAVLWVTAGLSLFRFLGSMYFLLRAGVLCCVSRR</sequence>
<keyword evidence="5 9" id="KW-0808">Transferase</keyword>
<dbReference type="EMBL" id="JBFXLU010000030">
    <property type="protein sequence ID" value="KAL2851514.1"/>
    <property type="molecule type" value="Genomic_DNA"/>
</dbReference>
<comment type="caution">
    <text evidence="12">The sequence shown here is derived from an EMBL/GenBank/DDBJ whole genome shotgun (WGS) entry which is preliminary data.</text>
</comment>
<dbReference type="InterPro" id="IPR013616">
    <property type="entry name" value="Chitin_synth_N"/>
</dbReference>
<feature type="domain" description="Chitin synthase N-terminal" evidence="11">
    <location>
        <begin position="136"/>
        <end position="209"/>
    </location>
</feature>
<evidence type="ECO:0000256" key="9">
    <source>
        <dbReference type="RuleBase" id="RU366040"/>
    </source>
</evidence>
<comment type="function">
    <text evidence="9">Polymerizes chitin, a structural polymer of the cell wall and septum, by transferring the sugar moiety of UDP-GlcNAc to the non-reducing end of the growing chitin polymer.</text>
</comment>
<evidence type="ECO:0000256" key="4">
    <source>
        <dbReference type="ARBA" id="ARBA00022676"/>
    </source>
</evidence>
<protein>
    <recommendedName>
        <fullName evidence="2 9">Chitin synthase</fullName>
        <ecNumber evidence="2 9">2.4.1.16</ecNumber>
    </recommendedName>
</protein>
<comment type="subcellular location">
    <subcellularLocation>
        <location evidence="1 9">Cell membrane</location>
        <topology evidence="1 9">Multi-pass membrane protein</topology>
    </subcellularLocation>
</comment>
<gene>
    <name evidence="12" type="ORF">BJY01DRAFT_232932</name>
</gene>
<dbReference type="Pfam" id="PF01644">
    <property type="entry name" value="Chitin_synth_1"/>
    <property type="match status" value="1"/>
</dbReference>
<comment type="similarity">
    <text evidence="9">Belongs to the chitin synthase family.</text>
</comment>
<dbReference type="PANTHER" id="PTHR22914:SF39">
    <property type="entry name" value="CHITIN SYNTHASE"/>
    <property type="match status" value="1"/>
</dbReference>
<dbReference type="Proteomes" id="UP001610446">
    <property type="component" value="Unassembled WGS sequence"/>
</dbReference>
<evidence type="ECO:0000313" key="12">
    <source>
        <dbReference type="EMBL" id="KAL2851514.1"/>
    </source>
</evidence>
<evidence type="ECO:0000256" key="1">
    <source>
        <dbReference type="ARBA" id="ARBA00004651"/>
    </source>
</evidence>
<feature type="transmembrane region" description="Helical" evidence="9">
    <location>
        <begin position="624"/>
        <end position="642"/>
    </location>
</feature>
<evidence type="ECO:0000256" key="6">
    <source>
        <dbReference type="ARBA" id="ARBA00022692"/>
    </source>
</evidence>
<feature type="transmembrane region" description="Helical" evidence="9">
    <location>
        <begin position="736"/>
        <end position="755"/>
    </location>
</feature>
<feature type="transmembrane region" description="Helical" evidence="9">
    <location>
        <begin position="654"/>
        <end position="675"/>
    </location>
</feature>
<dbReference type="PANTHER" id="PTHR22914">
    <property type="entry name" value="CHITIN SYNTHASE"/>
    <property type="match status" value="1"/>
</dbReference>
<dbReference type="SUPFAM" id="SSF53448">
    <property type="entry name" value="Nucleotide-diphospho-sugar transferases"/>
    <property type="match status" value="1"/>
</dbReference>
<keyword evidence="7 9" id="KW-1133">Transmembrane helix</keyword>
<name>A0ABR4KGW0_9EURO</name>
<organism evidence="12 13">
    <name type="scientific">Aspergillus pseudoustus</name>
    <dbReference type="NCBI Taxonomy" id="1810923"/>
    <lineage>
        <taxon>Eukaryota</taxon>
        <taxon>Fungi</taxon>
        <taxon>Dikarya</taxon>
        <taxon>Ascomycota</taxon>
        <taxon>Pezizomycotina</taxon>
        <taxon>Eurotiomycetes</taxon>
        <taxon>Eurotiomycetidae</taxon>
        <taxon>Eurotiales</taxon>
        <taxon>Aspergillaceae</taxon>
        <taxon>Aspergillus</taxon>
        <taxon>Aspergillus subgen. Nidulantes</taxon>
    </lineage>
</organism>
<feature type="transmembrane region" description="Helical" evidence="9">
    <location>
        <begin position="706"/>
        <end position="724"/>
    </location>
</feature>
<dbReference type="InterPro" id="IPR029044">
    <property type="entry name" value="Nucleotide-diphossugar_trans"/>
</dbReference>
<feature type="transmembrane region" description="Helical" evidence="9">
    <location>
        <begin position="834"/>
        <end position="857"/>
    </location>
</feature>
<dbReference type="EC" id="2.4.1.16" evidence="2 9"/>
<keyword evidence="8 9" id="KW-0472">Membrane</keyword>
<feature type="transmembrane region" description="Helical" evidence="9">
    <location>
        <begin position="536"/>
        <end position="552"/>
    </location>
</feature>
<keyword evidence="13" id="KW-1185">Reference proteome</keyword>
<feature type="transmembrane region" description="Helical" evidence="9">
    <location>
        <begin position="681"/>
        <end position="699"/>
    </location>
</feature>
<comment type="catalytic activity">
    <reaction evidence="9">
        <text>[(1-&gt;4)-N-acetyl-beta-D-glucosaminyl](n) + UDP-N-acetyl-alpha-D-glucosamine = [(1-&gt;4)-N-acetyl-beta-D-glucosaminyl](n+1) + UDP + H(+)</text>
        <dbReference type="Rhea" id="RHEA:16637"/>
        <dbReference type="Rhea" id="RHEA-COMP:9593"/>
        <dbReference type="Rhea" id="RHEA-COMP:9595"/>
        <dbReference type="ChEBI" id="CHEBI:15378"/>
        <dbReference type="ChEBI" id="CHEBI:17029"/>
        <dbReference type="ChEBI" id="CHEBI:57705"/>
        <dbReference type="ChEBI" id="CHEBI:58223"/>
        <dbReference type="EC" id="2.4.1.16"/>
    </reaction>
</comment>
<dbReference type="InterPro" id="IPR004835">
    <property type="entry name" value="Chitin_synth"/>
</dbReference>
<evidence type="ECO:0000313" key="13">
    <source>
        <dbReference type="Proteomes" id="UP001610446"/>
    </source>
</evidence>
<evidence type="ECO:0000256" key="2">
    <source>
        <dbReference type="ARBA" id="ARBA00012543"/>
    </source>
</evidence>